<reference evidence="2 3" key="1">
    <citation type="submission" date="2020-08" db="EMBL/GenBank/DDBJ databases">
        <title>Genomic Encyclopedia of Type Strains, Phase IV (KMG-IV): sequencing the most valuable type-strain genomes for metagenomic binning, comparative biology and taxonomic classification.</title>
        <authorList>
            <person name="Goeker M."/>
        </authorList>
    </citation>
    <scope>NUCLEOTIDE SEQUENCE [LARGE SCALE GENOMIC DNA]</scope>
    <source>
        <strain evidence="2 3">DSM 18233</strain>
    </source>
</reference>
<feature type="region of interest" description="Disordered" evidence="1">
    <location>
        <begin position="1"/>
        <end position="35"/>
    </location>
</feature>
<evidence type="ECO:0000313" key="2">
    <source>
        <dbReference type="EMBL" id="MBB5190715.1"/>
    </source>
</evidence>
<dbReference type="EMBL" id="JACHHN010000002">
    <property type="protein sequence ID" value="MBB5190715.1"/>
    <property type="molecule type" value="Genomic_DNA"/>
</dbReference>
<proteinExistence type="predicted"/>
<dbReference type="AlphaFoldDB" id="A0A840RBI9"/>
<dbReference type="Proteomes" id="UP000543030">
    <property type="component" value="Unassembled WGS sequence"/>
</dbReference>
<sequence length="93" mass="10278">MAKQPEDKKTLDLIEAPKKRGRPSTGNAKSAAERMRAMRMRDKIDGGATVKLDHEEIALILAALKAQWGKSSAKNATWDNGVAQLLYERIKTS</sequence>
<evidence type="ECO:0000256" key="1">
    <source>
        <dbReference type="SAM" id="MobiDB-lite"/>
    </source>
</evidence>
<organism evidence="2 3">
    <name type="scientific">Silvimonas terrae</name>
    <dbReference type="NCBI Taxonomy" id="300266"/>
    <lineage>
        <taxon>Bacteria</taxon>
        <taxon>Pseudomonadati</taxon>
        <taxon>Pseudomonadota</taxon>
        <taxon>Betaproteobacteria</taxon>
        <taxon>Neisseriales</taxon>
        <taxon>Chitinibacteraceae</taxon>
        <taxon>Silvimonas</taxon>
    </lineage>
</organism>
<keyword evidence="3" id="KW-1185">Reference proteome</keyword>
<comment type="caution">
    <text evidence="2">The sequence shown here is derived from an EMBL/GenBank/DDBJ whole genome shotgun (WGS) entry which is preliminary data.</text>
</comment>
<feature type="compositionally biased region" description="Basic and acidic residues" evidence="1">
    <location>
        <begin position="1"/>
        <end position="18"/>
    </location>
</feature>
<protein>
    <submittedName>
        <fullName evidence="2">Uncharacterized protein</fullName>
    </submittedName>
</protein>
<accession>A0A840RBI9</accession>
<name>A0A840RBI9_9NEIS</name>
<dbReference type="RefSeq" id="WP_184098973.1">
    <property type="nucleotide sequence ID" value="NZ_JACHHN010000002.1"/>
</dbReference>
<gene>
    <name evidence="2" type="ORF">HNQ50_001437</name>
</gene>
<evidence type="ECO:0000313" key="3">
    <source>
        <dbReference type="Proteomes" id="UP000543030"/>
    </source>
</evidence>